<dbReference type="Proteomes" id="UP000626109">
    <property type="component" value="Unassembled WGS sequence"/>
</dbReference>
<sequence>VAAFADGESATEDQPLVLVDMESVVRRAEVGDAPRGGAVPPIAMEMRWLRLASYFRPDTDPCLTPAAVSAREFFGPLPRL</sequence>
<dbReference type="AlphaFoldDB" id="A0A813JLP4"/>
<name>A0A813JLP4_POLGL</name>
<reference evidence="1" key="1">
    <citation type="submission" date="2021-02" db="EMBL/GenBank/DDBJ databases">
        <authorList>
            <person name="Dougan E. K."/>
            <person name="Rhodes N."/>
            <person name="Thang M."/>
            <person name="Chan C."/>
        </authorList>
    </citation>
    <scope>NUCLEOTIDE SEQUENCE</scope>
</reference>
<protein>
    <submittedName>
        <fullName evidence="1">Uncharacterized protein</fullName>
    </submittedName>
</protein>
<proteinExistence type="predicted"/>
<comment type="caution">
    <text evidence="1">The sequence shown here is derived from an EMBL/GenBank/DDBJ whole genome shotgun (WGS) entry which is preliminary data.</text>
</comment>
<feature type="non-terminal residue" evidence="1">
    <location>
        <position position="80"/>
    </location>
</feature>
<dbReference type="EMBL" id="CAJNNW010025939">
    <property type="protein sequence ID" value="CAE8681237.1"/>
    <property type="molecule type" value="Genomic_DNA"/>
</dbReference>
<gene>
    <name evidence="1" type="ORF">PGLA2088_LOCUS22336</name>
</gene>
<organism evidence="1 2">
    <name type="scientific">Polarella glacialis</name>
    <name type="common">Dinoflagellate</name>
    <dbReference type="NCBI Taxonomy" id="89957"/>
    <lineage>
        <taxon>Eukaryota</taxon>
        <taxon>Sar</taxon>
        <taxon>Alveolata</taxon>
        <taxon>Dinophyceae</taxon>
        <taxon>Suessiales</taxon>
        <taxon>Suessiaceae</taxon>
        <taxon>Polarella</taxon>
    </lineage>
</organism>
<evidence type="ECO:0000313" key="2">
    <source>
        <dbReference type="Proteomes" id="UP000626109"/>
    </source>
</evidence>
<accession>A0A813JLP4</accession>
<evidence type="ECO:0000313" key="1">
    <source>
        <dbReference type="EMBL" id="CAE8681237.1"/>
    </source>
</evidence>
<feature type="non-terminal residue" evidence="1">
    <location>
        <position position="1"/>
    </location>
</feature>